<dbReference type="InterPro" id="IPR001404">
    <property type="entry name" value="Hsp90_fam"/>
</dbReference>
<feature type="region of interest" description="Disordered" evidence="6">
    <location>
        <begin position="784"/>
        <end position="828"/>
    </location>
</feature>
<dbReference type="AlphaFoldDB" id="A0A2P4Z040"/>
<dbReference type="Gene3D" id="3.30.230.80">
    <property type="match status" value="1"/>
</dbReference>
<feature type="binding site" evidence="5">
    <location>
        <position position="199"/>
    </location>
    <ligand>
        <name>ATP</name>
        <dbReference type="ChEBI" id="CHEBI:30616"/>
    </ligand>
</feature>
<feature type="binding site" evidence="5">
    <location>
        <position position="204"/>
    </location>
    <ligand>
        <name>ATP</name>
        <dbReference type="ChEBI" id="CHEBI:30616"/>
    </ligand>
</feature>
<feature type="binding site" evidence="5">
    <location>
        <begin position="219"/>
        <end position="220"/>
    </location>
    <ligand>
        <name>ATP</name>
        <dbReference type="ChEBI" id="CHEBI:30616"/>
    </ligand>
</feature>
<protein>
    <submittedName>
        <fullName evidence="8">Hsp90 protein family protein</fullName>
    </submittedName>
</protein>
<evidence type="ECO:0000259" key="7">
    <source>
        <dbReference type="SMART" id="SM00387"/>
    </source>
</evidence>
<dbReference type="Pfam" id="PF00183">
    <property type="entry name" value="HSP90"/>
    <property type="match status" value="1"/>
</dbReference>
<dbReference type="PRINTS" id="PR00775">
    <property type="entry name" value="HEATSHOCK90"/>
</dbReference>
<comment type="similarity">
    <text evidence="1">Belongs to the heat shock protein 90 family.</text>
</comment>
<dbReference type="InterPro" id="IPR036890">
    <property type="entry name" value="HATPase_C_sf"/>
</dbReference>
<feature type="binding site" evidence="5">
    <location>
        <position position="212"/>
    </location>
    <ligand>
        <name>ATP</name>
        <dbReference type="ChEBI" id="CHEBI:30616"/>
    </ligand>
</feature>
<dbReference type="Gene3D" id="1.20.120.790">
    <property type="entry name" value="Heat shock protein 90, C-terminal domain"/>
    <property type="match status" value="1"/>
</dbReference>
<dbReference type="InterPro" id="IPR019805">
    <property type="entry name" value="Heat_shock_protein_90_CS"/>
</dbReference>
<dbReference type="GO" id="GO:0016887">
    <property type="term" value="F:ATP hydrolysis activity"/>
    <property type="evidence" value="ECO:0007669"/>
    <property type="project" value="InterPro"/>
</dbReference>
<evidence type="ECO:0000313" key="9">
    <source>
        <dbReference type="Proteomes" id="UP000236928"/>
    </source>
</evidence>
<dbReference type="SUPFAM" id="SSF54211">
    <property type="entry name" value="Ribosomal protein S5 domain 2-like"/>
    <property type="match status" value="1"/>
</dbReference>
<dbReference type="HAMAP" id="MF_00505">
    <property type="entry name" value="HSP90"/>
    <property type="match status" value="1"/>
</dbReference>
<dbReference type="Gene3D" id="3.40.50.11260">
    <property type="match status" value="1"/>
</dbReference>
<feature type="binding site" evidence="5">
    <location>
        <position position="291"/>
    </location>
    <ligand>
        <name>ATP</name>
        <dbReference type="ChEBI" id="CHEBI:30616"/>
    </ligand>
</feature>
<evidence type="ECO:0000256" key="2">
    <source>
        <dbReference type="ARBA" id="ARBA00022741"/>
    </source>
</evidence>
<dbReference type="PANTHER" id="PTHR11528">
    <property type="entry name" value="HEAT SHOCK PROTEIN 90 FAMILY MEMBER"/>
    <property type="match status" value="1"/>
</dbReference>
<dbReference type="GO" id="GO:0005524">
    <property type="term" value="F:ATP binding"/>
    <property type="evidence" value="ECO:0007669"/>
    <property type="project" value="UniProtKB-KW"/>
</dbReference>
<evidence type="ECO:0000256" key="1">
    <source>
        <dbReference type="ARBA" id="ARBA00008239"/>
    </source>
</evidence>
<evidence type="ECO:0000256" key="5">
    <source>
        <dbReference type="PIRSR" id="PIRSR002583-1"/>
    </source>
</evidence>
<dbReference type="InterPro" id="IPR037196">
    <property type="entry name" value="HSP90_C"/>
</dbReference>
<feature type="binding site" evidence="5">
    <location>
        <begin position="239"/>
        <end position="244"/>
    </location>
    <ligand>
        <name>ATP</name>
        <dbReference type="ChEBI" id="CHEBI:30616"/>
    </ligand>
</feature>
<dbReference type="NCBIfam" id="NF003555">
    <property type="entry name" value="PRK05218.1"/>
    <property type="match status" value="1"/>
</dbReference>
<feature type="compositionally biased region" description="Acidic residues" evidence="6">
    <location>
        <begin position="791"/>
        <end position="802"/>
    </location>
</feature>
<feature type="binding site" evidence="5">
    <location>
        <position position="157"/>
    </location>
    <ligand>
        <name>ATP</name>
        <dbReference type="ChEBI" id="CHEBI:30616"/>
    </ligand>
</feature>
<dbReference type="InterPro" id="IPR003594">
    <property type="entry name" value="HATPase_dom"/>
</dbReference>
<sequence>MWGTRETPCYSCAPRATVRFTQLKIVIPINKFCLHNNMGFLPHLLVLSCFIINLCFGSESTGVPSGATFDESQLGDLKNIDLSSFGANSGSFADESEAVVDSITPAPLPELSNDDEATIQKTSESYEFQTEVSRLMDIIINSLYSQKDVFLRELLSNSADALEKARFISVTDDSFLGEQQDLEIRVSFNVDKRTITISDTGIGMTRHDLVTNLGTVAKSGTANFLESLAKGGDLNLIGQFGVGFYASYLVSDRVTVISKNNEDKQYVWESSADGSFRVSLDPRGNTIKRGTTIVLSLKEDATEFMNFSKLKDLVLKYSQFINFPIYIYNPEGVNKSEKDESGEKKETKGRWEQVNVEKAIWLRPKEEITKEEYNGFYKSITHDYSEPLRYLHFSAEGEIEFKSLLFIPSHPPFDMFDTYMGKSGNIKFYVRRVLITDHIEDLLPKYLNFIKGVVDSDDISLNVAREHVQQSRIIKVISKKIVRKVLEMIKQIQTEQLNAEKEEANKSDEEKKKDTALTIYDKFYDMFHKNLKLGCYEDDSNRSKIVKLLKFHTSKSGDSTVFLSKYIEGMKPEQKSIYYISGESPAALLKNPLVSLYLKHDIEVLFLTEGVDEPCISRVPELEGFKFTSIEKSDVRPFEETEEEKNMHKRLSKYYEPLLKFIKDEFPGEFLKVEVSKRLVSDPAVITSGPWGQSAYMQKIQKAQTFSNKADYKNKHMEINPSHALIKRLNDLVISKNNVEAKALALKIIQLSTIASGFDLENPSEFASGMFKIMLQSSGIEEKDVISSVELPEEVSTDEGTEGSEKEKGFDDEEDEKEDEKNENRDEL</sequence>
<feature type="domain" description="Histidine kinase/HSP90-like ATPase" evidence="7">
    <location>
        <begin position="146"/>
        <end position="301"/>
    </location>
</feature>
<keyword evidence="3 5" id="KW-0067">ATP-binding</keyword>
<gene>
    <name evidence="8" type="ORF">CmeUKMEL1_07475</name>
</gene>
<feature type="binding site" evidence="5">
    <location>
        <position position="465"/>
    </location>
    <ligand>
        <name>ATP</name>
        <dbReference type="ChEBI" id="CHEBI:30616"/>
    </ligand>
</feature>
<dbReference type="FunFam" id="3.30.565.10:FF:000005">
    <property type="entry name" value="Heat shock protein 90"/>
    <property type="match status" value="1"/>
</dbReference>
<dbReference type="SUPFAM" id="SSF55874">
    <property type="entry name" value="ATPase domain of HSP90 chaperone/DNA topoisomerase II/histidine kinase"/>
    <property type="match status" value="1"/>
</dbReference>
<dbReference type="SUPFAM" id="SSF110942">
    <property type="entry name" value="HSP90 C-terminal domain"/>
    <property type="match status" value="1"/>
</dbReference>
<dbReference type="Gene3D" id="3.30.565.10">
    <property type="entry name" value="Histidine kinase-like ATPase, C-terminal domain"/>
    <property type="match status" value="1"/>
</dbReference>
<evidence type="ECO:0000256" key="6">
    <source>
        <dbReference type="SAM" id="MobiDB-lite"/>
    </source>
</evidence>
<comment type="caution">
    <text evidence="8">The sequence shown here is derived from an EMBL/GenBank/DDBJ whole genome shotgun (WGS) entry which is preliminary data.</text>
</comment>
<dbReference type="EMBL" id="JIBK01000014">
    <property type="protein sequence ID" value="POM83454.1"/>
    <property type="molecule type" value="Genomic_DNA"/>
</dbReference>
<dbReference type="Proteomes" id="UP000236928">
    <property type="component" value="Unassembled WGS sequence"/>
</dbReference>
<reference evidence="8 9" key="1">
    <citation type="submission" date="2014-04" db="EMBL/GenBank/DDBJ databases">
        <title>Comparative Genomics of Cryptosporidium Species.</title>
        <authorList>
            <person name="Silva J.C."/>
            <person name="Su Q."/>
            <person name="Chalmers R."/>
            <person name="Chibucos M.C."/>
            <person name="Elwin K."/>
            <person name="Godinez A."/>
            <person name="Guo F."/>
            <person name="Huynh K."/>
            <person name="Orvis J."/>
            <person name="Ott S."/>
            <person name="Sadzewicz L."/>
            <person name="Sengamalay N."/>
            <person name="Shetty A."/>
            <person name="Sun M."/>
            <person name="Tallon L."/>
            <person name="Xiao L."/>
            <person name="Zhang H."/>
            <person name="Fraser C.M."/>
            <person name="Zhu G."/>
            <person name="Kissinger J."/>
            <person name="Widmer G."/>
        </authorList>
    </citation>
    <scope>NUCLEOTIDE SEQUENCE [LARGE SCALE GENOMIC DNA]</scope>
    <source>
        <strain evidence="8 9">UKMEL1</strain>
    </source>
</reference>
<feature type="binding site" evidence="5">
    <location>
        <position position="218"/>
    </location>
    <ligand>
        <name>ATP</name>
        <dbReference type="ChEBI" id="CHEBI:30616"/>
    </ligand>
</feature>
<dbReference type="InterPro" id="IPR020575">
    <property type="entry name" value="Hsp90_N"/>
</dbReference>
<evidence type="ECO:0000256" key="3">
    <source>
        <dbReference type="ARBA" id="ARBA00022840"/>
    </source>
</evidence>
<dbReference type="CDD" id="cd16927">
    <property type="entry name" value="HATPase_Hsp90-like"/>
    <property type="match status" value="1"/>
</dbReference>
<dbReference type="SMART" id="SM00387">
    <property type="entry name" value="HATPase_c"/>
    <property type="match status" value="1"/>
</dbReference>
<feature type="binding site" evidence="5">
    <location>
        <position position="153"/>
    </location>
    <ligand>
        <name>ATP</name>
        <dbReference type="ChEBI" id="CHEBI:30616"/>
    </ligand>
</feature>
<dbReference type="OrthoDB" id="28737at2759"/>
<dbReference type="GO" id="GO:0051082">
    <property type="term" value="F:unfolded protein binding"/>
    <property type="evidence" value="ECO:0007669"/>
    <property type="project" value="InterPro"/>
</dbReference>
<dbReference type="PROSITE" id="PS00298">
    <property type="entry name" value="HSP90"/>
    <property type="match status" value="1"/>
</dbReference>
<organism evidence="8 9">
    <name type="scientific">Cryptosporidium meleagridis</name>
    <dbReference type="NCBI Taxonomy" id="93969"/>
    <lineage>
        <taxon>Eukaryota</taxon>
        <taxon>Sar</taxon>
        <taxon>Alveolata</taxon>
        <taxon>Apicomplexa</taxon>
        <taxon>Conoidasida</taxon>
        <taxon>Coccidia</taxon>
        <taxon>Eucoccidiorida</taxon>
        <taxon>Eimeriorina</taxon>
        <taxon>Cryptosporidiidae</taxon>
        <taxon>Cryptosporidium</taxon>
    </lineage>
</organism>
<dbReference type="GO" id="GO:0140662">
    <property type="term" value="F:ATP-dependent protein folding chaperone"/>
    <property type="evidence" value="ECO:0007669"/>
    <property type="project" value="InterPro"/>
</dbReference>
<dbReference type="Pfam" id="PF13589">
    <property type="entry name" value="HATPase_c_3"/>
    <property type="match status" value="1"/>
</dbReference>
<evidence type="ECO:0000313" key="8">
    <source>
        <dbReference type="EMBL" id="POM83454.1"/>
    </source>
</evidence>
<dbReference type="VEuPathDB" id="CryptoDB:CmeUKMEL1_07475"/>
<dbReference type="InterPro" id="IPR020568">
    <property type="entry name" value="Ribosomal_Su5_D2-typ_SF"/>
</dbReference>
<keyword evidence="2 5" id="KW-0547">Nucleotide-binding</keyword>
<name>A0A2P4Z040_9CRYT</name>
<proteinExistence type="inferred from homology"/>
<keyword evidence="9" id="KW-1185">Reference proteome</keyword>
<accession>A0A2P4Z040</accession>
<dbReference type="PIRSF" id="PIRSF002583">
    <property type="entry name" value="Hsp90"/>
    <property type="match status" value="1"/>
</dbReference>
<evidence type="ECO:0000256" key="4">
    <source>
        <dbReference type="ARBA" id="ARBA00023186"/>
    </source>
</evidence>
<keyword evidence="4" id="KW-0143">Chaperone</keyword>
<feature type="compositionally biased region" description="Basic and acidic residues" evidence="6">
    <location>
        <begin position="819"/>
        <end position="828"/>
    </location>
</feature>